<protein>
    <submittedName>
        <fullName evidence="2">Uncharacterized protein</fullName>
    </submittedName>
</protein>
<organism evidence="2 3">
    <name type="scientific">Lysobacter enzymogenes</name>
    <dbReference type="NCBI Taxonomy" id="69"/>
    <lineage>
        <taxon>Bacteria</taxon>
        <taxon>Pseudomonadati</taxon>
        <taxon>Pseudomonadota</taxon>
        <taxon>Gammaproteobacteria</taxon>
        <taxon>Lysobacterales</taxon>
        <taxon>Lysobacteraceae</taxon>
        <taxon>Lysobacter</taxon>
    </lineage>
</organism>
<dbReference type="EMBL" id="AP014940">
    <property type="protein sequence ID" value="BAV99870.1"/>
    <property type="molecule type" value="Genomic_DNA"/>
</dbReference>
<evidence type="ECO:0000313" key="2">
    <source>
        <dbReference type="EMBL" id="BAV99870.1"/>
    </source>
</evidence>
<evidence type="ECO:0000256" key="1">
    <source>
        <dbReference type="SAM" id="MobiDB-lite"/>
    </source>
</evidence>
<dbReference type="KEGG" id="lem:LEN_4383"/>
<accession>A0AAU9ALP9</accession>
<feature type="region of interest" description="Disordered" evidence="1">
    <location>
        <begin position="29"/>
        <end position="76"/>
    </location>
</feature>
<proteinExistence type="predicted"/>
<sequence length="76" mass="7983">MTWGTLLKAEDCGESAVVMARAADGEWECGGDGAAQSSQRAASVRGDLSEPRPIRPGERAPPRSGFAWIHAQGEVS</sequence>
<dbReference type="Proteomes" id="UP000218824">
    <property type="component" value="Chromosome"/>
</dbReference>
<evidence type="ECO:0000313" key="3">
    <source>
        <dbReference type="Proteomes" id="UP000218824"/>
    </source>
</evidence>
<dbReference type="AlphaFoldDB" id="A0AAU9ALP9"/>
<name>A0AAU9ALP9_LYSEN</name>
<feature type="compositionally biased region" description="Low complexity" evidence="1">
    <location>
        <begin position="34"/>
        <end position="46"/>
    </location>
</feature>
<reference evidence="2 3" key="1">
    <citation type="journal article" date="2017" name="DNA Res.">
        <title>Complete genome sequence and expression profile of the commercial lytic enzyme producer Lysobacter enzymogenes M497-1.</title>
        <authorList>
            <person name="Takami H."/>
            <person name="Toyoda A."/>
            <person name="Uchiyama I."/>
            <person name="Itoh T."/>
            <person name="Takaki Y."/>
            <person name="Arai W."/>
            <person name="Nishi S."/>
            <person name="Kawai M."/>
            <person name="Shinya K."/>
            <person name="Ikeda H."/>
        </authorList>
    </citation>
    <scope>NUCLEOTIDE SEQUENCE [LARGE SCALE GENOMIC DNA]</scope>
    <source>
        <strain evidence="2 3">M497-1</strain>
    </source>
</reference>
<feature type="compositionally biased region" description="Basic and acidic residues" evidence="1">
    <location>
        <begin position="47"/>
        <end position="61"/>
    </location>
</feature>
<gene>
    <name evidence="2" type="ORF">LEN_4383</name>
</gene>